<dbReference type="GO" id="GO:0008270">
    <property type="term" value="F:zinc ion binding"/>
    <property type="evidence" value="ECO:0007669"/>
    <property type="project" value="InterPro"/>
</dbReference>
<evidence type="ECO:0000259" key="14">
    <source>
        <dbReference type="PROSITE" id="PS50970"/>
    </source>
</evidence>
<feature type="binding site" evidence="13">
    <location>
        <position position="241"/>
    </location>
    <ligand>
        <name>Zn(2+)</name>
        <dbReference type="ChEBI" id="CHEBI:29105"/>
    </ligand>
</feature>
<dbReference type="PANTHER" id="PTHR11103">
    <property type="entry name" value="SLR1189 PROTEIN"/>
    <property type="match status" value="1"/>
</dbReference>
<evidence type="ECO:0000256" key="13">
    <source>
        <dbReference type="PROSITE-ProRule" id="PRU00333"/>
    </source>
</evidence>
<keyword evidence="4" id="KW-0028">Amino-acid biosynthesis</keyword>
<dbReference type="SUPFAM" id="SSF82282">
    <property type="entry name" value="Homocysteine S-methyltransferase"/>
    <property type="match status" value="1"/>
</dbReference>
<dbReference type="FunFam" id="3.20.20.330:FF:000005">
    <property type="entry name" value="AdoMet-homocysteine methyltransferase"/>
    <property type="match status" value="1"/>
</dbReference>
<comment type="function">
    <text evidence="12">Homocysteine S-methyltransferase involved in the conversion of S-adenosylmethionine (AdoMet) to methionine to control the methionine/AdoMet ratio. Also converts S-methylmethionine (SMM) to methionine.</text>
</comment>
<dbReference type="PROSITE" id="PS50970">
    <property type="entry name" value="HCY"/>
    <property type="match status" value="1"/>
</dbReference>
<dbReference type="GO" id="GO:0009086">
    <property type="term" value="P:methionine biosynthetic process"/>
    <property type="evidence" value="ECO:0007669"/>
    <property type="project" value="UniProtKB-KW"/>
</dbReference>
<keyword evidence="2" id="KW-0963">Cytoplasm</keyword>
<evidence type="ECO:0000256" key="7">
    <source>
        <dbReference type="ARBA" id="ARBA00022723"/>
    </source>
</evidence>
<evidence type="ECO:0000256" key="9">
    <source>
        <dbReference type="ARBA" id="ARBA00023167"/>
    </source>
</evidence>
<gene>
    <name evidence="15" type="ORF">LAQU0_S03e02256g</name>
</gene>
<evidence type="ECO:0000256" key="10">
    <source>
        <dbReference type="ARBA" id="ARBA00039035"/>
    </source>
</evidence>
<comment type="cofactor">
    <cofactor evidence="13">
        <name>Zn(2+)</name>
        <dbReference type="ChEBI" id="CHEBI:29105"/>
    </cofactor>
</comment>
<feature type="binding site" evidence="13">
    <location>
        <position position="308"/>
    </location>
    <ligand>
        <name>Zn(2+)</name>
        <dbReference type="ChEBI" id="CHEBI:29105"/>
    </ligand>
</feature>
<dbReference type="InterPro" id="IPR017226">
    <property type="entry name" value="BHMT-like"/>
</dbReference>
<dbReference type="GO" id="GO:0032259">
    <property type="term" value="P:methylation"/>
    <property type="evidence" value="ECO:0007669"/>
    <property type="project" value="UniProtKB-KW"/>
</dbReference>
<dbReference type="OrthoDB" id="261426at2759"/>
<keyword evidence="6" id="KW-0949">S-adenosyl-L-methionine</keyword>
<name>A0A0P1KN13_9SACH</name>
<evidence type="ECO:0000256" key="6">
    <source>
        <dbReference type="ARBA" id="ARBA00022691"/>
    </source>
</evidence>
<evidence type="ECO:0000256" key="2">
    <source>
        <dbReference type="ARBA" id="ARBA00022490"/>
    </source>
</evidence>
<keyword evidence="3 13" id="KW-0489">Methyltransferase</keyword>
<evidence type="ECO:0000256" key="12">
    <source>
        <dbReference type="ARBA" id="ARBA00053380"/>
    </source>
</evidence>
<keyword evidence="7 13" id="KW-0479">Metal-binding</keyword>
<dbReference type="Proteomes" id="UP000236544">
    <property type="component" value="Unassembled WGS sequence"/>
</dbReference>
<dbReference type="GO" id="GO:0008898">
    <property type="term" value="F:S-adenosylmethionine-homocysteine S-methyltransferase activity"/>
    <property type="evidence" value="ECO:0007669"/>
    <property type="project" value="UniProtKB-ARBA"/>
</dbReference>
<dbReference type="Pfam" id="PF02574">
    <property type="entry name" value="S-methyl_trans"/>
    <property type="match status" value="1"/>
</dbReference>
<evidence type="ECO:0000256" key="8">
    <source>
        <dbReference type="ARBA" id="ARBA00022833"/>
    </source>
</evidence>
<dbReference type="PANTHER" id="PTHR11103:SF10">
    <property type="entry name" value="HOMOCYSTEINE S-METHYLTRANSFERASE 1-RELATED"/>
    <property type="match status" value="1"/>
</dbReference>
<evidence type="ECO:0000256" key="3">
    <source>
        <dbReference type="ARBA" id="ARBA00022603"/>
    </source>
</evidence>
<evidence type="ECO:0000256" key="4">
    <source>
        <dbReference type="ARBA" id="ARBA00022605"/>
    </source>
</evidence>
<keyword evidence="8 13" id="KW-0862">Zinc</keyword>
<keyword evidence="16" id="KW-1185">Reference proteome</keyword>
<comment type="catalytic activity">
    <reaction evidence="11">
        <text>S-methyl-L-methionine + L-homocysteine = 2 L-methionine + H(+)</text>
        <dbReference type="Rhea" id="RHEA:26337"/>
        <dbReference type="ChEBI" id="CHEBI:15378"/>
        <dbReference type="ChEBI" id="CHEBI:57844"/>
        <dbReference type="ChEBI" id="CHEBI:58199"/>
        <dbReference type="ChEBI" id="CHEBI:58252"/>
        <dbReference type="EC" id="2.1.1.10"/>
    </reaction>
</comment>
<protein>
    <recommendedName>
        <fullName evidence="10">homocysteine S-methyltransferase</fullName>
        <ecNumber evidence="10">2.1.1.10</ecNumber>
    </recommendedName>
</protein>
<keyword evidence="5 13" id="KW-0808">Transferase</keyword>
<dbReference type="AlphaFoldDB" id="A0A0P1KN13"/>
<evidence type="ECO:0000256" key="5">
    <source>
        <dbReference type="ARBA" id="ARBA00022679"/>
    </source>
</evidence>
<sequence length="329" mass="36822">MARPSVKEYLANNPKEVLVLDGGQGTELENRGIKVANPVWSTIPFISDSFWTANDSSSNDRQIVKEMYQDFLKAGARVLMTVTYQASFKSVSENTSITTLEEYDALLSRIVSFSRSCIGDDKWLVGCIGPWGAHNCSEFTGDYGNEPEKIDYLQYFKPQLDNFNSNDDLDLIGFETIPNIHELRAILSWDTTILPKPFYIGLSVHEHGVLRDGTTMHQVAELIKSLGDKINPNFVLLGINCVSYNHSPEILRSLHEEIPELPLIAYPNSGEVYDTVKKVWNPKGDHTLTWDQVVKSYIDSGARIIGGCCRTSPKDIAAINAAVQKYRPN</sequence>
<organism evidence="15 16">
    <name type="scientific">Lachancea quebecensis</name>
    <dbReference type="NCBI Taxonomy" id="1654605"/>
    <lineage>
        <taxon>Eukaryota</taxon>
        <taxon>Fungi</taxon>
        <taxon>Dikarya</taxon>
        <taxon>Ascomycota</taxon>
        <taxon>Saccharomycotina</taxon>
        <taxon>Saccharomycetes</taxon>
        <taxon>Saccharomycetales</taxon>
        <taxon>Saccharomycetaceae</taxon>
        <taxon>Lachancea</taxon>
    </lineage>
</organism>
<dbReference type="GO" id="GO:0005737">
    <property type="term" value="C:cytoplasm"/>
    <property type="evidence" value="ECO:0007669"/>
    <property type="project" value="UniProtKB-SubCell"/>
</dbReference>
<dbReference type="InterPro" id="IPR003726">
    <property type="entry name" value="HCY_dom"/>
</dbReference>
<evidence type="ECO:0000256" key="11">
    <source>
        <dbReference type="ARBA" id="ARBA00052655"/>
    </source>
</evidence>
<proteinExistence type="predicted"/>
<dbReference type="InterPro" id="IPR036589">
    <property type="entry name" value="HCY_dom_sf"/>
</dbReference>
<dbReference type="PIRSF" id="PIRSF037505">
    <property type="entry name" value="Betaine_HMT"/>
    <property type="match status" value="1"/>
</dbReference>
<evidence type="ECO:0000313" key="15">
    <source>
        <dbReference type="EMBL" id="CUS21423.1"/>
    </source>
</evidence>
<comment type="subcellular location">
    <subcellularLocation>
        <location evidence="1">Cytoplasm</location>
    </subcellularLocation>
</comment>
<feature type="binding site" evidence="13">
    <location>
        <position position="309"/>
    </location>
    <ligand>
        <name>Zn(2+)</name>
        <dbReference type="ChEBI" id="CHEBI:29105"/>
    </ligand>
</feature>
<feature type="domain" description="Hcy-binding" evidence="14">
    <location>
        <begin position="6"/>
        <end position="323"/>
    </location>
</feature>
<reference evidence="16" key="1">
    <citation type="submission" date="2015-10" db="EMBL/GenBank/DDBJ databases">
        <authorList>
            <person name="Devillers H."/>
        </authorList>
    </citation>
    <scope>NUCLEOTIDE SEQUENCE [LARGE SCALE GENOMIC DNA]</scope>
</reference>
<dbReference type="Gene3D" id="3.20.20.330">
    <property type="entry name" value="Homocysteine-binding-like domain"/>
    <property type="match status" value="1"/>
</dbReference>
<evidence type="ECO:0000313" key="16">
    <source>
        <dbReference type="Proteomes" id="UP000236544"/>
    </source>
</evidence>
<dbReference type="EMBL" id="LN890565">
    <property type="protein sequence ID" value="CUS21423.1"/>
    <property type="molecule type" value="Genomic_DNA"/>
</dbReference>
<dbReference type="EC" id="2.1.1.10" evidence="10"/>
<accession>A0A0P1KN13</accession>
<keyword evidence="9" id="KW-0486">Methionine biosynthesis</keyword>
<evidence type="ECO:0000256" key="1">
    <source>
        <dbReference type="ARBA" id="ARBA00004496"/>
    </source>
</evidence>